<dbReference type="AlphaFoldDB" id="A0A382BUA9"/>
<reference evidence="1" key="1">
    <citation type="submission" date="2018-05" db="EMBL/GenBank/DDBJ databases">
        <authorList>
            <person name="Lanie J.A."/>
            <person name="Ng W.-L."/>
            <person name="Kazmierczak K.M."/>
            <person name="Andrzejewski T.M."/>
            <person name="Davidsen T.M."/>
            <person name="Wayne K.J."/>
            <person name="Tettelin H."/>
            <person name="Glass J.I."/>
            <person name="Rusch D."/>
            <person name="Podicherti R."/>
            <person name="Tsui H.-C.T."/>
            <person name="Winkler M.E."/>
        </authorList>
    </citation>
    <scope>NUCLEOTIDE SEQUENCE</scope>
</reference>
<protein>
    <submittedName>
        <fullName evidence="1">Uncharacterized protein</fullName>
    </submittedName>
</protein>
<evidence type="ECO:0000313" key="1">
    <source>
        <dbReference type="EMBL" id="SVB17396.1"/>
    </source>
</evidence>
<gene>
    <name evidence="1" type="ORF">METZ01_LOCUS170250</name>
</gene>
<proteinExistence type="predicted"/>
<organism evidence="1">
    <name type="scientific">marine metagenome</name>
    <dbReference type="NCBI Taxonomy" id="408172"/>
    <lineage>
        <taxon>unclassified sequences</taxon>
        <taxon>metagenomes</taxon>
        <taxon>ecological metagenomes</taxon>
    </lineage>
</organism>
<name>A0A382BUA9_9ZZZZ</name>
<accession>A0A382BUA9</accession>
<sequence length="24" mass="2957">MELSDLKEKFSQAETKELEIRRYL</sequence>
<dbReference type="EMBL" id="UINC01031405">
    <property type="protein sequence ID" value="SVB17396.1"/>
    <property type="molecule type" value="Genomic_DNA"/>
</dbReference>